<evidence type="ECO:0000313" key="2">
    <source>
        <dbReference type="Proteomes" id="UP000095009"/>
    </source>
</evidence>
<protein>
    <submittedName>
        <fullName evidence="1">Uncharacterized protein</fullName>
    </submittedName>
</protein>
<organism evidence="1 2">
    <name type="scientific">Nadsonia fulvescens var. elongata DSM 6958</name>
    <dbReference type="NCBI Taxonomy" id="857566"/>
    <lineage>
        <taxon>Eukaryota</taxon>
        <taxon>Fungi</taxon>
        <taxon>Dikarya</taxon>
        <taxon>Ascomycota</taxon>
        <taxon>Saccharomycotina</taxon>
        <taxon>Dipodascomycetes</taxon>
        <taxon>Dipodascales</taxon>
        <taxon>Dipodascales incertae sedis</taxon>
        <taxon>Nadsonia</taxon>
    </lineage>
</organism>
<keyword evidence="2" id="KW-1185">Reference proteome</keyword>
<dbReference type="Proteomes" id="UP000095009">
    <property type="component" value="Unassembled WGS sequence"/>
</dbReference>
<reference evidence="1 2" key="1">
    <citation type="journal article" date="2016" name="Proc. Natl. Acad. Sci. U.S.A.">
        <title>Comparative genomics of biotechnologically important yeasts.</title>
        <authorList>
            <person name="Riley R."/>
            <person name="Haridas S."/>
            <person name="Wolfe K.H."/>
            <person name="Lopes M.R."/>
            <person name="Hittinger C.T."/>
            <person name="Goeker M."/>
            <person name="Salamov A.A."/>
            <person name="Wisecaver J.H."/>
            <person name="Long T.M."/>
            <person name="Calvey C.H."/>
            <person name="Aerts A.L."/>
            <person name="Barry K.W."/>
            <person name="Choi C."/>
            <person name="Clum A."/>
            <person name="Coughlan A.Y."/>
            <person name="Deshpande S."/>
            <person name="Douglass A.P."/>
            <person name="Hanson S.J."/>
            <person name="Klenk H.-P."/>
            <person name="LaButti K.M."/>
            <person name="Lapidus A."/>
            <person name="Lindquist E.A."/>
            <person name="Lipzen A.M."/>
            <person name="Meier-Kolthoff J.P."/>
            <person name="Ohm R.A."/>
            <person name="Otillar R.P."/>
            <person name="Pangilinan J.L."/>
            <person name="Peng Y."/>
            <person name="Rokas A."/>
            <person name="Rosa C.A."/>
            <person name="Scheuner C."/>
            <person name="Sibirny A.A."/>
            <person name="Slot J.C."/>
            <person name="Stielow J.B."/>
            <person name="Sun H."/>
            <person name="Kurtzman C.P."/>
            <person name="Blackwell M."/>
            <person name="Grigoriev I.V."/>
            <person name="Jeffries T.W."/>
        </authorList>
    </citation>
    <scope>NUCLEOTIDE SEQUENCE [LARGE SCALE GENOMIC DNA]</scope>
    <source>
        <strain evidence="1 2">DSM 6958</strain>
    </source>
</reference>
<evidence type="ECO:0000313" key="1">
    <source>
        <dbReference type="EMBL" id="ODQ66610.1"/>
    </source>
</evidence>
<accession>A0A1E3PMT8</accession>
<proteinExistence type="predicted"/>
<gene>
    <name evidence="1" type="ORF">NADFUDRAFT_46027</name>
</gene>
<sequence>MNFINTPHCPLPQSTLSKAQCQLSQFLHTHRAHINRASAQKPTTSCILTISYIALGFTVPFLLPLKSSIENGTHFVKPRADPAVAN</sequence>
<name>A0A1E3PMT8_9ASCO</name>
<dbReference type="AlphaFoldDB" id="A0A1E3PMT8"/>
<dbReference type="EMBL" id="KV454408">
    <property type="protein sequence ID" value="ODQ66610.1"/>
    <property type="molecule type" value="Genomic_DNA"/>
</dbReference>